<comment type="caution">
    <text evidence="4">The sequence shown here is derived from an EMBL/GenBank/DDBJ whole genome shotgun (WGS) entry which is preliminary data.</text>
</comment>
<feature type="transmembrane region" description="Helical" evidence="3">
    <location>
        <begin position="274"/>
        <end position="292"/>
    </location>
</feature>
<reference evidence="4 5" key="1">
    <citation type="submission" date="2019-03" db="EMBL/GenBank/DDBJ databases">
        <title>Genomic Encyclopedia of Archaeal and Bacterial Type Strains, Phase II (KMG-II): from individual species to whole genera.</title>
        <authorList>
            <person name="Goeker M."/>
        </authorList>
    </citation>
    <scope>NUCLEOTIDE SEQUENCE [LARGE SCALE GENOMIC DNA]</scope>
    <source>
        <strain evidence="4 5">DSM 45499</strain>
    </source>
</reference>
<dbReference type="Proteomes" id="UP000294927">
    <property type="component" value="Unassembled WGS sequence"/>
</dbReference>
<feature type="coiled-coil region" evidence="1">
    <location>
        <begin position="336"/>
        <end position="370"/>
    </location>
</feature>
<feature type="region of interest" description="Disordered" evidence="2">
    <location>
        <begin position="1"/>
        <end position="20"/>
    </location>
</feature>
<evidence type="ECO:0000313" key="5">
    <source>
        <dbReference type="Proteomes" id="UP000294927"/>
    </source>
</evidence>
<evidence type="ECO:0000256" key="1">
    <source>
        <dbReference type="SAM" id="Coils"/>
    </source>
</evidence>
<protein>
    <submittedName>
        <fullName evidence="4">Uncharacterized protein</fullName>
    </submittedName>
</protein>
<keyword evidence="3" id="KW-0472">Membrane</keyword>
<keyword evidence="3" id="KW-0812">Transmembrane</keyword>
<evidence type="ECO:0000256" key="3">
    <source>
        <dbReference type="SAM" id="Phobius"/>
    </source>
</evidence>
<sequence length="543" mass="58634">MKMSKTTVPDYPGLPQGAFHADNTPPQALAVLGSVDPGVWSAALSTYVSVADPQTGRPYNGQPLEDAASGAIPLAASSCRSLAVTYSTNIDKQVTELEVAAATHLATAVDHIEHASGLLDEPMIGPDGETTDGRRLQAVQHADEELARQRSAEGDSRHTEQAWASGWRVLAATLLGALDILLLWKPLLNLSFESSSGGMFRWAIGIGLTGLQILAIEWCARSYVDKERQSVDRRGSVGDYNRPLKKGRIVSDRPTPTVQEVAEADKAMANAYRMLVLLASFIAAIGGVRVAVLGKRAALSIFEAALFGVIVGLILGVLVVLMARMYCRGNLLGDRLRIEREAMDEVNEKLQQAREAVAQERENALGALAEAELLSATAARIRTQTVADYWRAVQLAWTWLGLPHSRLDFESFEREALPDLTDSEPIRNDLRMKLARVNEWLADRPTVFDHALTVPMLPAATPPAPGTSPARFMPLMQPKDGQLMIAGPQLITLPPVPEPPHLWMFVGVGCTVVAVILSAFLSPDTEGPGEEAAAPVVSRYLGQ</sequence>
<keyword evidence="3" id="KW-1133">Transmembrane helix</keyword>
<dbReference type="EMBL" id="SOCP01000001">
    <property type="protein sequence ID" value="TDV57282.1"/>
    <property type="molecule type" value="Genomic_DNA"/>
</dbReference>
<feature type="transmembrane region" description="Helical" evidence="3">
    <location>
        <begin position="304"/>
        <end position="327"/>
    </location>
</feature>
<accession>A0A4R7W461</accession>
<dbReference type="AlphaFoldDB" id="A0A4R7W461"/>
<feature type="transmembrane region" description="Helical" evidence="3">
    <location>
        <begin position="167"/>
        <end position="187"/>
    </location>
</feature>
<feature type="transmembrane region" description="Helical" evidence="3">
    <location>
        <begin position="199"/>
        <end position="220"/>
    </location>
</feature>
<gene>
    <name evidence="4" type="ORF">CLV71_101153</name>
</gene>
<name>A0A4R7W461_9PSEU</name>
<evidence type="ECO:0000313" key="4">
    <source>
        <dbReference type="EMBL" id="TDV57282.1"/>
    </source>
</evidence>
<keyword evidence="1" id="KW-0175">Coiled coil</keyword>
<keyword evidence="5" id="KW-1185">Reference proteome</keyword>
<organism evidence="4 5">
    <name type="scientific">Actinophytocola oryzae</name>
    <dbReference type="NCBI Taxonomy" id="502181"/>
    <lineage>
        <taxon>Bacteria</taxon>
        <taxon>Bacillati</taxon>
        <taxon>Actinomycetota</taxon>
        <taxon>Actinomycetes</taxon>
        <taxon>Pseudonocardiales</taxon>
        <taxon>Pseudonocardiaceae</taxon>
    </lineage>
</organism>
<evidence type="ECO:0000256" key="2">
    <source>
        <dbReference type="SAM" id="MobiDB-lite"/>
    </source>
</evidence>
<proteinExistence type="predicted"/>